<dbReference type="Gene3D" id="3.40.50.1820">
    <property type="entry name" value="alpha/beta hydrolase"/>
    <property type="match status" value="1"/>
</dbReference>
<feature type="domain" description="DUF7379" evidence="1">
    <location>
        <begin position="183"/>
        <end position="357"/>
    </location>
</feature>
<name>A0A0A2T5R6_9BACI</name>
<dbReference type="AlphaFoldDB" id="A0A0A2T5R6"/>
<dbReference type="PANTHER" id="PTHR37946:SF1">
    <property type="entry name" value="SLL1969 PROTEIN"/>
    <property type="match status" value="1"/>
</dbReference>
<dbReference type="EMBL" id="AVBF01000081">
    <property type="protein sequence ID" value="KGP71147.1"/>
    <property type="molecule type" value="Genomic_DNA"/>
</dbReference>
<dbReference type="eggNOG" id="COG1075">
    <property type="taxonomic scope" value="Bacteria"/>
</dbReference>
<sequence>MEYDLYIHHSNVQNGLEEVYEKISQKHIKVTDFSVEMEEFIDNCSFLCIGYPFDVIDEDDLVKTIMDKNKQNSDTKVILPMDTEAIYCLNLSNLHDYELVYSKGSLSFQQLANRCDKVATIQTEEDVGERVLVLIRNVMAFINHFNPTIPRLYEMKLNNGELEERELRLKQPVFSTSSERIAILVHGFLSASERNFEALKRELLERKHYDKVIGYSYATTEASIVQHGERLYETLNHTGIIQKERRVDFYAHSLGGLITRSMINHDGYQASSYTNNMVLAGVPHLGTPLAEYGDQLLSEEGWSMAELLFHIVRDLIQVGQEALPIYEDFLVEVAMFQSGTPVLRDMSPDSAFIRELNETRHHVSGQVFLIGYSIPEEKQGDSFFSKQYRDLLHNLQIFDTSNHDGVVPNKSSCYKFQGYPQPIVIPNLKPGWHTWYFNEKERAKYILDTILHSY</sequence>
<dbReference type="RefSeq" id="WP_036823752.1">
    <property type="nucleotide sequence ID" value="NZ_AVBF01000081.1"/>
</dbReference>
<dbReference type="InterPro" id="IPR055803">
    <property type="entry name" value="DUF7379"/>
</dbReference>
<proteinExistence type="predicted"/>
<evidence type="ECO:0000313" key="2">
    <source>
        <dbReference type="EMBL" id="KGP71147.1"/>
    </source>
</evidence>
<dbReference type="PANTHER" id="PTHR37946">
    <property type="entry name" value="SLL1969 PROTEIN"/>
    <property type="match status" value="1"/>
</dbReference>
<dbReference type="Pfam" id="PF24096">
    <property type="entry name" value="DUF7379"/>
    <property type="match status" value="1"/>
</dbReference>
<evidence type="ECO:0000259" key="1">
    <source>
        <dbReference type="Pfam" id="PF24096"/>
    </source>
</evidence>
<accession>A0A0A2T5R6</accession>
<comment type="caution">
    <text evidence="2">The sequence shown here is derived from an EMBL/GenBank/DDBJ whole genome shotgun (WGS) entry which is preliminary data.</text>
</comment>
<organism evidence="2 3">
    <name type="scientific">Pontibacillus yanchengensis Y32</name>
    <dbReference type="NCBI Taxonomy" id="1385514"/>
    <lineage>
        <taxon>Bacteria</taxon>
        <taxon>Bacillati</taxon>
        <taxon>Bacillota</taxon>
        <taxon>Bacilli</taxon>
        <taxon>Bacillales</taxon>
        <taxon>Bacillaceae</taxon>
        <taxon>Pontibacillus</taxon>
    </lineage>
</organism>
<gene>
    <name evidence="2" type="ORF">N782_21675</name>
</gene>
<dbReference type="InterPro" id="IPR029058">
    <property type="entry name" value="AB_hydrolase_fold"/>
</dbReference>
<protein>
    <recommendedName>
        <fullName evidence="1">DUF7379 domain-containing protein</fullName>
    </recommendedName>
</protein>
<reference evidence="2 3" key="1">
    <citation type="journal article" date="2015" name="Stand. Genomic Sci.">
        <title>High quality draft genome sequence of the moderately halophilic bacterium Pontibacillus yanchengensis Y32(T) and comparison among Pontibacillus genomes.</title>
        <authorList>
            <person name="Huang J."/>
            <person name="Qiao Z.X."/>
            <person name="Tang J.W."/>
            <person name="Wang G."/>
        </authorList>
    </citation>
    <scope>NUCLEOTIDE SEQUENCE [LARGE SCALE GENOMIC DNA]</scope>
    <source>
        <strain evidence="2 3">Y32</strain>
    </source>
</reference>
<evidence type="ECO:0000313" key="3">
    <source>
        <dbReference type="Proteomes" id="UP000030147"/>
    </source>
</evidence>
<dbReference type="SUPFAM" id="SSF53474">
    <property type="entry name" value="alpha/beta-Hydrolases"/>
    <property type="match status" value="1"/>
</dbReference>
<keyword evidence="3" id="KW-1185">Reference proteome</keyword>
<dbReference type="Proteomes" id="UP000030147">
    <property type="component" value="Unassembled WGS sequence"/>
</dbReference>
<dbReference type="OrthoDB" id="9775557at2"/>
<dbReference type="STRING" id="1385514.N782_21675"/>